<dbReference type="Pfam" id="PF13578">
    <property type="entry name" value="Methyltransf_24"/>
    <property type="match status" value="1"/>
</dbReference>
<evidence type="ECO:0000313" key="1">
    <source>
        <dbReference type="EMBL" id="MCF3945586.1"/>
    </source>
</evidence>
<comment type="caution">
    <text evidence="1">The sequence shown here is derived from an EMBL/GenBank/DDBJ whole genome shotgun (WGS) entry which is preliminary data.</text>
</comment>
<organism evidence="1 2">
    <name type="scientific">Acidiphilium iwatense</name>
    <dbReference type="NCBI Taxonomy" id="768198"/>
    <lineage>
        <taxon>Bacteria</taxon>
        <taxon>Pseudomonadati</taxon>
        <taxon>Pseudomonadota</taxon>
        <taxon>Alphaproteobacteria</taxon>
        <taxon>Acetobacterales</taxon>
        <taxon>Acidocellaceae</taxon>
        <taxon>Acidiphilium</taxon>
    </lineage>
</organism>
<dbReference type="InterPro" id="IPR029063">
    <property type="entry name" value="SAM-dependent_MTases_sf"/>
</dbReference>
<gene>
    <name evidence="1" type="ORF">L2A60_02660</name>
</gene>
<keyword evidence="2" id="KW-1185">Reference proteome</keyword>
<name>A0ABS9DS78_9PROT</name>
<proteinExistence type="predicted"/>
<dbReference type="GO" id="GO:0032259">
    <property type="term" value="P:methylation"/>
    <property type="evidence" value="ECO:0007669"/>
    <property type="project" value="UniProtKB-KW"/>
</dbReference>
<evidence type="ECO:0000313" key="2">
    <source>
        <dbReference type="Proteomes" id="UP001521209"/>
    </source>
</evidence>
<dbReference type="Proteomes" id="UP001521209">
    <property type="component" value="Unassembled WGS sequence"/>
</dbReference>
<dbReference type="SUPFAM" id="SSF53335">
    <property type="entry name" value="S-adenosyl-L-methionine-dependent methyltransferases"/>
    <property type="match status" value="1"/>
</dbReference>
<dbReference type="EMBL" id="JAKGBZ010000003">
    <property type="protein sequence ID" value="MCF3945586.1"/>
    <property type="molecule type" value="Genomic_DNA"/>
</dbReference>
<dbReference type="RefSeq" id="WP_235702825.1">
    <property type="nucleotide sequence ID" value="NZ_JAKGBZ010000003.1"/>
</dbReference>
<dbReference type="Gene3D" id="3.40.50.150">
    <property type="entry name" value="Vaccinia Virus protein VP39"/>
    <property type="match status" value="1"/>
</dbReference>
<dbReference type="GO" id="GO:0008168">
    <property type="term" value="F:methyltransferase activity"/>
    <property type="evidence" value="ECO:0007669"/>
    <property type="project" value="UniProtKB-KW"/>
</dbReference>
<keyword evidence="1" id="KW-0808">Transferase</keyword>
<reference evidence="1 2" key="1">
    <citation type="submission" date="2022-01" db="EMBL/GenBank/DDBJ databases">
        <authorList>
            <person name="Won M."/>
            <person name="Kim S.-J."/>
            <person name="Kwon S.-W."/>
        </authorList>
    </citation>
    <scope>NUCLEOTIDE SEQUENCE [LARGE SCALE GENOMIC DNA]</scope>
    <source>
        <strain evidence="1 2">KCTC 23505</strain>
    </source>
</reference>
<sequence>MSEAAPRVEVMPFHAGAEYVDCLSKLHAALEPARYLEIGVWKGESLARARAASIAVDPNFQQPEFDVLSGKPECHFFQCESDGFFARHDPVAILGGPVDLAFLDGMHRFEFLLRDFANTERVCHPRSVIVLHDCLPVDPRITNRDQAEQFRAEAVVPGWWAGDVWKLPVLLKRNRPDLTMIAFDAPPTGLILIARLDPASRSLNERYAAMVESMMTADLADFGTARLFDELAPRSTALLDDPAALRAALFG</sequence>
<keyword evidence="1" id="KW-0489">Methyltransferase</keyword>
<protein>
    <submittedName>
        <fullName evidence="1">Class I SAM-dependent methyltransferase</fullName>
    </submittedName>
</protein>
<accession>A0ABS9DS78</accession>